<sequence length="50" mass="5854">MEIAKVTTVTKRSRRVTKMMVLKMWTIVLLLTKRRMAEISSLEMATAREN</sequence>
<reference evidence="1" key="2">
    <citation type="journal article" date="2015" name="Data Brief">
        <title>Shoot transcriptome of the giant reed, Arundo donax.</title>
        <authorList>
            <person name="Barrero R.A."/>
            <person name="Guerrero F.D."/>
            <person name="Moolhuijzen P."/>
            <person name="Goolsby J.A."/>
            <person name="Tidwell J."/>
            <person name="Bellgard S.E."/>
            <person name="Bellgard M.I."/>
        </authorList>
    </citation>
    <scope>NUCLEOTIDE SEQUENCE</scope>
    <source>
        <tissue evidence="1">Shoot tissue taken approximately 20 cm above the soil surface</tissue>
    </source>
</reference>
<name>A0A0A8YP69_ARUDO</name>
<protein>
    <submittedName>
        <fullName evidence="1">Uncharacterized protein</fullName>
    </submittedName>
</protein>
<dbReference type="EMBL" id="GBRH01270044">
    <property type="protein sequence ID" value="JAD27851.1"/>
    <property type="molecule type" value="Transcribed_RNA"/>
</dbReference>
<reference evidence="1" key="1">
    <citation type="submission" date="2014-09" db="EMBL/GenBank/DDBJ databases">
        <authorList>
            <person name="Magalhaes I.L.F."/>
            <person name="Oliveira U."/>
            <person name="Santos F.R."/>
            <person name="Vidigal T.H.D.A."/>
            <person name="Brescovit A.D."/>
            <person name="Santos A.J."/>
        </authorList>
    </citation>
    <scope>NUCLEOTIDE SEQUENCE</scope>
    <source>
        <tissue evidence="1">Shoot tissue taken approximately 20 cm above the soil surface</tissue>
    </source>
</reference>
<dbReference type="AlphaFoldDB" id="A0A0A8YP69"/>
<evidence type="ECO:0000313" key="1">
    <source>
        <dbReference type="EMBL" id="JAD27851.1"/>
    </source>
</evidence>
<accession>A0A0A8YP69</accession>
<organism evidence="1">
    <name type="scientific">Arundo donax</name>
    <name type="common">Giant reed</name>
    <name type="synonym">Donax arundinaceus</name>
    <dbReference type="NCBI Taxonomy" id="35708"/>
    <lineage>
        <taxon>Eukaryota</taxon>
        <taxon>Viridiplantae</taxon>
        <taxon>Streptophyta</taxon>
        <taxon>Embryophyta</taxon>
        <taxon>Tracheophyta</taxon>
        <taxon>Spermatophyta</taxon>
        <taxon>Magnoliopsida</taxon>
        <taxon>Liliopsida</taxon>
        <taxon>Poales</taxon>
        <taxon>Poaceae</taxon>
        <taxon>PACMAD clade</taxon>
        <taxon>Arundinoideae</taxon>
        <taxon>Arundineae</taxon>
        <taxon>Arundo</taxon>
    </lineage>
</organism>
<proteinExistence type="predicted"/>